<evidence type="ECO:0000256" key="4">
    <source>
        <dbReference type="ARBA" id="ARBA00023136"/>
    </source>
</evidence>
<keyword evidence="9" id="KW-1185">Reference proteome</keyword>
<evidence type="ECO:0000256" key="6">
    <source>
        <dbReference type="SAM" id="Phobius"/>
    </source>
</evidence>
<keyword evidence="4 6" id="KW-0472">Membrane</keyword>
<dbReference type="InterPro" id="IPR052337">
    <property type="entry name" value="SAT4-like"/>
</dbReference>
<evidence type="ECO:0000256" key="5">
    <source>
        <dbReference type="ARBA" id="ARBA00038359"/>
    </source>
</evidence>
<evidence type="ECO:0000313" key="8">
    <source>
        <dbReference type="EMBL" id="KAF1968160.1"/>
    </source>
</evidence>
<dbReference type="PANTHER" id="PTHR33048:SF47">
    <property type="entry name" value="INTEGRAL MEMBRANE PROTEIN-RELATED"/>
    <property type="match status" value="1"/>
</dbReference>
<dbReference type="EMBL" id="ML976723">
    <property type="protein sequence ID" value="KAF1968160.1"/>
    <property type="molecule type" value="Genomic_DNA"/>
</dbReference>
<feature type="transmembrane region" description="Helical" evidence="6">
    <location>
        <begin position="79"/>
        <end position="100"/>
    </location>
</feature>
<feature type="non-terminal residue" evidence="8">
    <location>
        <position position="1"/>
    </location>
</feature>
<proteinExistence type="inferred from homology"/>
<comment type="similarity">
    <text evidence="5">Belongs to the SAT4 family.</text>
</comment>
<reference evidence="8" key="1">
    <citation type="journal article" date="2020" name="Stud. Mycol.">
        <title>101 Dothideomycetes genomes: a test case for predicting lifestyles and emergence of pathogens.</title>
        <authorList>
            <person name="Haridas S."/>
            <person name="Albert R."/>
            <person name="Binder M."/>
            <person name="Bloem J."/>
            <person name="Labutti K."/>
            <person name="Salamov A."/>
            <person name="Andreopoulos B."/>
            <person name="Baker S."/>
            <person name="Barry K."/>
            <person name="Bills G."/>
            <person name="Bluhm B."/>
            <person name="Cannon C."/>
            <person name="Castanera R."/>
            <person name="Culley D."/>
            <person name="Daum C."/>
            <person name="Ezra D."/>
            <person name="Gonzalez J."/>
            <person name="Henrissat B."/>
            <person name="Kuo A."/>
            <person name="Liang C."/>
            <person name="Lipzen A."/>
            <person name="Lutzoni F."/>
            <person name="Magnuson J."/>
            <person name="Mondo S."/>
            <person name="Nolan M."/>
            <person name="Ohm R."/>
            <person name="Pangilinan J."/>
            <person name="Park H.-J."/>
            <person name="Ramirez L."/>
            <person name="Alfaro M."/>
            <person name="Sun H."/>
            <person name="Tritt A."/>
            <person name="Yoshinaga Y."/>
            <person name="Zwiers L.-H."/>
            <person name="Turgeon B."/>
            <person name="Goodwin S."/>
            <person name="Spatafora J."/>
            <person name="Crous P."/>
            <person name="Grigoriev I."/>
        </authorList>
    </citation>
    <scope>NUCLEOTIDE SEQUENCE</scope>
    <source>
        <strain evidence="8">CBS 107.79</strain>
    </source>
</reference>
<evidence type="ECO:0000256" key="3">
    <source>
        <dbReference type="ARBA" id="ARBA00022989"/>
    </source>
</evidence>
<feature type="transmembrane region" description="Helical" evidence="6">
    <location>
        <begin position="33"/>
        <end position="55"/>
    </location>
</feature>
<comment type="subcellular location">
    <subcellularLocation>
        <location evidence="1">Membrane</location>
        <topology evidence="1">Multi-pass membrane protein</topology>
    </subcellularLocation>
</comment>
<keyword evidence="3 6" id="KW-1133">Transmembrane helix</keyword>
<sequence length="191" mass="21326">YMAIIAYNASLCATKFSIMFLCLRIFDVAIWRRIIYAILVLLGVYTIWVIIYSIAPCVPISSQWDKTVTGWCFPRLQMWILNAAFNIITDFCIVTLPIPAIMTLQLPRRQKIGVSLIFALGFFICVISILRIPSLLKAGKSTDPTNDNCGIANWSVIEVNAAIVGACLSTLKPLLTRMWPGFLSSVQNTNT</sequence>
<evidence type="ECO:0000259" key="7">
    <source>
        <dbReference type="Pfam" id="PF20684"/>
    </source>
</evidence>
<feature type="transmembrane region" description="Helical" evidence="6">
    <location>
        <begin position="6"/>
        <end position="26"/>
    </location>
</feature>
<feature type="non-terminal residue" evidence="8">
    <location>
        <position position="191"/>
    </location>
</feature>
<evidence type="ECO:0000256" key="1">
    <source>
        <dbReference type="ARBA" id="ARBA00004141"/>
    </source>
</evidence>
<feature type="domain" description="Rhodopsin" evidence="7">
    <location>
        <begin position="1"/>
        <end position="177"/>
    </location>
</feature>
<dbReference type="Pfam" id="PF20684">
    <property type="entry name" value="Fung_rhodopsin"/>
    <property type="match status" value="1"/>
</dbReference>
<accession>A0A6A5UUS9</accession>
<dbReference type="Proteomes" id="UP000800036">
    <property type="component" value="Unassembled WGS sequence"/>
</dbReference>
<gene>
    <name evidence="8" type="ORF">BU23DRAFT_424740</name>
</gene>
<evidence type="ECO:0000313" key="9">
    <source>
        <dbReference type="Proteomes" id="UP000800036"/>
    </source>
</evidence>
<feature type="transmembrane region" description="Helical" evidence="6">
    <location>
        <begin position="112"/>
        <end position="132"/>
    </location>
</feature>
<name>A0A6A5UUS9_9PLEO</name>
<evidence type="ECO:0000256" key="2">
    <source>
        <dbReference type="ARBA" id="ARBA00022692"/>
    </source>
</evidence>
<dbReference type="GO" id="GO:0016020">
    <property type="term" value="C:membrane"/>
    <property type="evidence" value="ECO:0007669"/>
    <property type="project" value="UniProtKB-SubCell"/>
</dbReference>
<keyword evidence="2 6" id="KW-0812">Transmembrane</keyword>
<dbReference type="AlphaFoldDB" id="A0A6A5UUS9"/>
<dbReference type="PANTHER" id="PTHR33048">
    <property type="entry name" value="PTH11-LIKE INTEGRAL MEMBRANE PROTEIN (AFU_ORTHOLOGUE AFUA_5G11245)"/>
    <property type="match status" value="1"/>
</dbReference>
<organism evidence="8 9">
    <name type="scientific">Bimuria novae-zelandiae CBS 107.79</name>
    <dbReference type="NCBI Taxonomy" id="1447943"/>
    <lineage>
        <taxon>Eukaryota</taxon>
        <taxon>Fungi</taxon>
        <taxon>Dikarya</taxon>
        <taxon>Ascomycota</taxon>
        <taxon>Pezizomycotina</taxon>
        <taxon>Dothideomycetes</taxon>
        <taxon>Pleosporomycetidae</taxon>
        <taxon>Pleosporales</taxon>
        <taxon>Massarineae</taxon>
        <taxon>Didymosphaeriaceae</taxon>
        <taxon>Bimuria</taxon>
    </lineage>
</organism>
<protein>
    <recommendedName>
        <fullName evidence="7">Rhodopsin domain-containing protein</fullName>
    </recommendedName>
</protein>
<dbReference type="OrthoDB" id="444631at2759"/>
<dbReference type="InterPro" id="IPR049326">
    <property type="entry name" value="Rhodopsin_dom_fungi"/>
</dbReference>
<feature type="transmembrane region" description="Helical" evidence="6">
    <location>
        <begin position="152"/>
        <end position="171"/>
    </location>
</feature>